<name>A0A518ETQ3_9BACT</name>
<sequence>MRIAINGFGRIGRNVFRIIENTPGMEVVAINDLTDAATLAHLLEYDSVHGRFQGTVKSGKGFITVNGRKITITAERDPANLPHGENKVDFVVEATGVFTTREACTKHLTAGAKKVCLTVPPKDEIDAMIVMGVNHDVLKGDDLIISNASCTTNCLAPIAKVLDDAFGIDHGIMTTTHAYTNDQRILDLPHSDLRRARAAAVNIIPTSTGAARAVGKILPKLAGKLDGMALRVPVPDGSVVDLVARLKKPASIEQVNKALADAAKKGDLKGILEYSDKPLVSSDIIGNPHSSVVDSLATMAMDGGKTVKVISWYDNEWGYSNRVVQLMKFAHKMKPTKKAAAKKTAAKKAASTKAPAKAPAPKKSA</sequence>
<evidence type="ECO:0000256" key="4">
    <source>
        <dbReference type="PIRSR" id="PIRSR000149-1"/>
    </source>
</evidence>
<dbReference type="RefSeq" id="WP_145198502.1">
    <property type="nucleotide sequence ID" value="NZ_CP036434.1"/>
</dbReference>
<dbReference type="OrthoDB" id="9803304at2"/>
<dbReference type="PIRSF" id="PIRSF000149">
    <property type="entry name" value="GAP_DH"/>
    <property type="match status" value="1"/>
</dbReference>
<dbReference type="FunFam" id="3.40.50.720:FF:000001">
    <property type="entry name" value="Glyceraldehyde-3-phosphate dehydrogenase"/>
    <property type="match status" value="1"/>
</dbReference>
<dbReference type="FunFam" id="3.30.360.10:FF:000002">
    <property type="entry name" value="Glyceraldehyde-3-phosphate dehydrogenase"/>
    <property type="match status" value="1"/>
</dbReference>
<feature type="binding site" evidence="6">
    <location>
        <position position="315"/>
    </location>
    <ligand>
        <name>NAD(+)</name>
        <dbReference type="ChEBI" id="CHEBI:57540"/>
    </ligand>
</feature>
<proteinExistence type="inferred from homology"/>
<dbReference type="GO" id="GO:0016620">
    <property type="term" value="F:oxidoreductase activity, acting on the aldehyde or oxo group of donors, NAD or NADP as acceptor"/>
    <property type="evidence" value="ECO:0007669"/>
    <property type="project" value="InterPro"/>
</dbReference>
<dbReference type="Pfam" id="PF02800">
    <property type="entry name" value="Gp_dh_C"/>
    <property type="match status" value="1"/>
</dbReference>
<dbReference type="Gene3D" id="3.40.50.720">
    <property type="entry name" value="NAD(P)-binding Rossmann-like Domain"/>
    <property type="match status" value="1"/>
</dbReference>
<dbReference type="SUPFAM" id="SSF55347">
    <property type="entry name" value="Glyceraldehyde-3-phosphate dehydrogenase-like, C-terminal domain"/>
    <property type="match status" value="1"/>
</dbReference>
<keyword evidence="6" id="KW-0520">NAD</keyword>
<dbReference type="AlphaFoldDB" id="A0A518ETQ3"/>
<dbReference type="InterPro" id="IPR036291">
    <property type="entry name" value="NAD(P)-bd_dom_sf"/>
</dbReference>
<feature type="binding site" evidence="6">
    <location>
        <position position="32"/>
    </location>
    <ligand>
        <name>NAD(+)</name>
        <dbReference type="ChEBI" id="CHEBI:57540"/>
    </ligand>
</feature>
<feature type="compositionally biased region" description="Basic residues" evidence="10">
    <location>
        <begin position="337"/>
        <end position="346"/>
    </location>
</feature>
<feature type="binding site" evidence="6">
    <location>
        <position position="118"/>
    </location>
    <ligand>
        <name>NAD(+)</name>
        <dbReference type="ChEBI" id="CHEBI:57540"/>
    </ligand>
</feature>
<reference evidence="12 13" key="1">
    <citation type="submission" date="2019-02" db="EMBL/GenBank/DDBJ databases">
        <title>Deep-cultivation of Planctomycetes and their phenomic and genomic characterization uncovers novel biology.</title>
        <authorList>
            <person name="Wiegand S."/>
            <person name="Jogler M."/>
            <person name="Boedeker C."/>
            <person name="Pinto D."/>
            <person name="Vollmers J."/>
            <person name="Rivas-Marin E."/>
            <person name="Kohn T."/>
            <person name="Peeters S.H."/>
            <person name="Heuer A."/>
            <person name="Rast P."/>
            <person name="Oberbeckmann S."/>
            <person name="Bunk B."/>
            <person name="Jeske O."/>
            <person name="Meyerdierks A."/>
            <person name="Storesund J.E."/>
            <person name="Kallscheuer N."/>
            <person name="Luecker S."/>
            <person name="Lage O.M."/>
            <person name="Pohl T."/>
            <person name="Merkel B.J."/>
            <person name="Hornburger P."/>
            <person name="Mueller R.-W."/>
            <person name="Bruemmer F."/>
            <person name="Labrenz M."/>
            <person name="Spormann A.M."/>
            <person name="Op den Camp H."/>
            <person name="Overmann J."/>
            <person name="Amann R."/>
            <person name="Jetten M.S.M."/>
            <person name="Mascher T."/>
            <person name="Medema M.H."/>
            <person name="Devos D.P."/>
            <person name="Kaster A.-K."/>
            <person name="Ovreas L."/>
            <person name="Rohde M."/>
            <person name="Galperin M.Y."/>
            <person name="Jogler C."/>
        </authorList>
    </citation>
    <scope>NUCLEOTIDE SEQUENCE [LARGE SCALE GENOMIC DNA]</scope>
    <source>
        <strain evidence="12 13">Poly30</strain>
    </source>
</reference>
<feature type="site" description="Activates thiol group during catalysis" evidence="7">
    <location>
        <position position="177"/>
    </location>
</feature>
<evidence type="ECO:0000256" key="10">
    <source>
        <dbReference type="SAM" id="MobiDB-lite"/>
    </source>
</evidence>
<dbReference type="EC" id="1.2.1.-" evidence="9"/>
<dbReference type="EMBL" id="CP036434">
    <property type="protein sequence ID" value="QDV07460.1"/>
    <property type="molecule type" value="Genomic_DNA"/>
</dbReference>
<dbReference type="InterPro" id="IPR020829">
    <property type="entry name" value="GlycerAld_3-P_DH_cat"/>
</dbReference>
<dbReference type="CDD" id="cd05214">
    <property type="entry name" value="GAPDH_I_N"/>
    <property type="match status" value="1"/>
</dbReference>
<feature type="binding site" evidence="5">
    <location>
        <begin position="208"/>
        <end position="209"/>
    </location>
    <ligand>
        <name>D-glyceraldehyde 3-phosphate</name>
        <dbReference type="ChEBI" id="CHEBI:59776"/>
    </ligand>
</feature>
<organism evidence="12 13">
    <name type="scientific">Saltatorellus ferox</name>
    <dbReference type="NCBI Taxonomy" id="2528018"/>
    <lineage>
        <taxon>Bacteria</taxon>
        <taxon>Pseudomonadati</taxon>
        <taxon>Planctomycetota</taxon>
        <taxon>Planctomycetia</taxon>
        <taxon>Planctomycetia incertae sedis</taxon>
        <taxon>Saltatorellus</taxon>
    </lineage>
</organism>
<dbReference type="SMART" id="SM00846">
    <property type="entry name" value="Gp_dh_N"/>
    <property type="match status" value="1"/>
</dbReference>
<feature type="binding site" evidence="5">
    <location>
        <position position="231"/>
    </location>
    <ligand>
        <name>D-glyceraldehyde 3-phosphate</name>
        <dbReference type="ChEBI" id="CHEBI:59776"/>
    </ligand>
</feature>
<accession>A0A518ETQ3</accession>
<dbReference type="CDD" id="cd18126">
    <property type="entry name" value="GAPDH_I_C"/>
    <property type="match status" value="1"/>
</dbReference>
<comment type="subunit">
    <text evidence="2">Homotetramer.</text>
</comment>
<evidence type="ECO:0000256" key="2">
    <source>
        <dbReference type="ARBA" id="ARBA00011881"/>
    </source>
</evidence>
<gene>
    <name evidence="12" type="primary">gapA</name>
    <name evidence="12" type="ORF">Poly30_29850</name>
</gene>
<dbReference type="Proteomes" id="UP000320390">
    <property type="component" value="Chromosome"/>
</dbReference>
<evidence type="ECO:0000256" key="7">
    <source>
        <dbReference type="PIRSR" id="PIRSR000149-4"/>
    </source>
</evidence>
<dbReference type="Gene3D" id="3.30.360.10">
    <property type="entry name" value="Dihydrodipicolinate Reductase, domain 2"/>
    <property type="match status" value="1"/>
</dbReference>
<evidence type="ECO:0000256" key="8">
    <source>
        <dbReference type="RuleBase" id="RU000397"/>
    </source>
</evidence>
<comment type="similarity">
    <text evidence="1 8">Belongs to the glyceraldehyde-3-phosphate dehydrogenase family.</text>
</comment>
<feature type="active site" description="Nucleophile" evidence="4">
    <location>
        <position position="150"/>
    </location>
</feature>
<feature type="region of interest" description="Disordered" evidence="10">
    <location>
        <begin position="337"/>
        <end position="365"/>
    </location>
</feature>
<dbReference type="InterPro" id="IPR020828">
    <property type="entry name" value="GlycerAld_3-P_DH_NAD(P)-bd"/>
</dbReference>
<keyword evidence="13" id="KW-1185">Reference proteome</keyword>
<dbReference type="GO" id="GO:0050661">
    <property type="term" value="F:NADP binding"/>
    <property type="evidence" value="ECO:0007669"/>
    <property type="project" value="InterPro"/>
</dbReference>
<feature type="domain" description="Glyceraldehyde 3-phosphate dehydrogenase NAD(P) binding" evidence="11">
    <location>
        <begin position="1"/>
        <end position="150"/>
    </location>
</feature>
<evidence type="ECO:0000256" key="6">
    <source>
        <dbReference type="PIRSR" id="PIRSR000149-3"/>
    </source>
</evidence>
<feature type="binding site" evidence="5">
    <location>
        <position position="180"/>
    </location>
    <ligand>
        <name>D-glyceraldehyde 3-phosphate</name>
        <dbReference type="ChEBI" id="CHEBI:59776"/>
    </ligand>
</feature>
<feature type="binding site" evidence="5">
    <location>
        <begin position="149"/>
        <end position="151"/>
    </location>
    <ligand>
        <name>D-glyceraldehyde 3-phosphate</name>
        <dbReference type="ChEBI" id="CHEBI:59776"/>
    </ligand>
</feature>
<evidence type="ECO:0000259" key="11">
    <source>
        <dbReference type="SMART" id="SM00846"/>
    </source>
</evidence>
<dbReference type="InterPro" id="IPR006424">
    <property type="entry name" value="Glyceraldehyde-3-P_DH_1"/>
</dbReference>
<evidence type="ECO:0000313" key="12">
    <source>
        <dbReference type="EMBL" id="QDV07460.1"/>
    </source>
</evidence>
<keyword evidence="6" id="KW-0547">Nucleotide-binding</keyword>
<dbReference type="PRINTS" id="PR00078">
    <property type="entry name" value="G3PDHDRGNASE"/>
</dbReference>
<evidence type="ECO:0000256" key="3">
    <source>
        <dbReference type="ARBA" id="ARBA00023002"/>
    </source>
</evidence>
<evidence type="ECO:0000256" key="1">
    <source>
        <dbReference type="ARBA" id="ARBA00007406"/>
    </source>
</evidence>
<dbReference type="GO" id="GO:0051287">
    <property type="term" value="F:NAD binding"/>
    <property type="evidence" value="ECO:0007669"/>
    <property type="project" value="InterPro"/>
</dbReference>
<dbReference type="NCBIfam" id="TIGR01534">
    <property type="entry name" value="GAPDH-I"/>
    <property type="match status" value="1"/>
</dbReference>
<dbReference type="PROSITE" id="PS00071">
    <property type="entry name" value="GAPDH"/>
    <property type="match status" value="1"/>
</dbReference>
<evidence type="ECO:0000313" key="13">
    <source>
        <dbReference type="Proteomes" id="UP000320390"/>
    </source>
</evidence>
<feature type="binding site" evidence="6">
    <location>
        <position position="76"/>
    </location>
    <ligand>
        <name>NAD(+)</name>
        <dbReference type="ChEBI" id="CHEBI:57540"/>
    </ligand>
</feature>
<dbReference type="PANTHER" id="PTHR43148">
    <property type="entry name" value="GLYCERALDEHYDE-3-PHOSPHATE DEHYDROGENASE 2"/>
    <property type="match status" value="1"/>
</dbReference>
<dbReference type="Pfam" id="PF00044">
    <property type="entry name" value="Gp_dh_N"/>
    <property type="match status" value="1"/>
</dbReference>
<protein>
    <recommendedName>
        <fullName evidence="9">Glyceraldehyde-3-phosphate dehydrogenase</fullName>
        <ecNumber evidence="9">1.2.1.-</ecNumber>
    </recommendedName>
</protein>
<dbReference type="InterPro" id="IPR020830">
    <property type="entry name" value="GlycerAld_3-P_DH_AS"/>
</dbReference>
<dbReference type="GO" id="GO:0006006">
    <property type="term" value="P:glucose metabolic process"/>
    <property type="evidence" value="ECO:0007669"/>
    <property type="project" value="InterPro"/>
</dbReference>
<dbReference type="InterPro" id="IPR020831">
    <property type="entry name" value="GlycerAld/Erythrose_P_DH"/>
</dbReference>
<evidence type="ECO:0000256" key="9">
    <source>
        <dbReference type="RuleBase" id="RU361160"/>
    </source>
</evidence>
<evidence type="ECO:0000256" key="5">
    <source>
        <dbReference type="PIRSR" id="PIRSR000149-2"/>
    </source>
</evidence>
<dbReference type="SUPFAM" id="SSF51735">
    <property type="entry name" value="NAD(P)-binding Rossmann-fold domains"/>
    <property type="match status" value="1"/>
</dbReference>
<feature type="binding site" evidence="6">
    <location>
        <begin position="10"/>
        <end position="11"/>
    </location>
    <ligand>
        <name>NAD(+)</name>
        <dbReference type="ChEBI" id="CHEBI:57540"/>
    </ligand>
</feature>
<keyword evidence="3 9" id="KW-0560">Oxidoreductase</keyword>
<feature type="compositionally biased region" description="Low complexity" evidence="10">
    <location>
        <begin position="347"/>
        <end position="365"/>
    </location>
</feature>